<dbReference type="InterPro" id="IPR001189">
    <property type="entry name" value="Mn/Fe_SOD"/>
</dbReference>
<dbReference type="GO" id="GO:0004784">
    <property type="term" value="F:superoxide dismutase activity"/>
    <property type="evidence" value="ECO:0007669"/>
    <property type="project" value="UniProtKB-EC"/>
</dbReference>
<dbReference type="Gene3D" id="3.55.40.20">
    <property type="entry name" value="Iron/manganese superoxide dismutase, C-terminal domain"/>
    <property type="match status" value="1"/>
</dbReference>
<reference evidence="8 9" key="1">
    <citation type="submission" date="2016-10" db="EMBL/GenBank/DDBJ databases">
        <title>Description of Gloeomargarita lithophora gen. nov., sp. nov., a thylakoid-bearing basal-branching cyanobacterium with intracellular carbonates, and proposal for Gloeomargaritales ord. nov.</title>
        <authorList>
            <person name="Moreira D."/>
            <person name="Tavera R."/>
            <person name="Benzerara K."/>
            <person name="Skouri-Panet F."/>
            <person name="Couradeau E."/>
            <person name="Gerard E."/>
            <person name="Loussert C."/>
            <person name="Novelo E."/>
            <person name="Zivanovic Y."/>
            <person name="Lopez-Garcia P."/>
        </authorList>
    </citation>
    <scope>NUCLEOTIDE SEQUENCE [LARGE SCALE GENOMIC DNA]</scope>
    <source>
        <strain evidence="8 9">D10</strain>
    </source>
</reference>
<dbReference type="EC" id="1.15.1.1" evidence="3"/>
<dbReference type="PANTHER" id="PTHR43595:SF2">
    <property type="entry name" value="SMALL RIBOSOMAL SUBUNIT PROTEIN MS42"/>
    <property type="match status" value="1"/>
</dbReference>
<accession>A0A1J0ADU4</accession>
<evidence type="ECO:0000256" key="1">
    <source>
        <dbReference type="ARBA" id="ARBA00008714"/>
    </source>
</evidence>
<dbReference type="Proteomes" id="UP000180235">
    <property type="component" value="Chromosome"/>
</dbReference>
<dbReference type="GO" id="GO:0046872">
    <property type="term" value="F:metal ion binding"/>
    <property type="evidence" value="ECO:0007669"/>
    <property type="project" value="UniProtKB-KW"/>
</dbReference>
<organism evidence="8 9">
    <name type="scientific">Gloeomargarita lithophora Alchichica-D10</name>
    <dbReference type="NCBI Taxonomy" id="1188229"/>
    <lineage>
        <taxon>Bacteria</taxon>
        <taxon>Bacillati</taxon>
        <taxon>Cyanobacteriota</taxon>
        <taxon>Cyanophyceae</taxon>
        <taxon>Gloeomargaritales</taxon>
        <taxon>Gloeomargaritaceae</taxon>
        <taxon>Gloeomargarita</taxon>
    </lineage>
</organism>
<dbReference type="GO" id="GO:0005737">
    <property type="term" value="C:cytoplasm"/>
    <property type="evidence" value="ECO:0007669"/>
    <property type="project" value="TreeGrafter"/>
</dbReference>
<dbReference type="SUPFAM" id="SSF54719">
    <property type="entry name" value="Fe,Mn superoxide dismutase (SOD), C-terminal domain"/>
    <property type="match status" value="1"/>
</dbReference>
<dbReference type="Pfam" id="PF00081">
    <property type="entry name" value="Sod_Fe_N"/>
    <property type="match status" value="1"/>
</dbReference>
<dbReference type="PROSITE" id="PS00088">
    <property type="entry name" value="SOD_MN"/>
    <property type="match status" value="1"/>
</dbReference>
<evidence type="ECO:0000256" key="3">
    <source>
        <dbReference type="ARBA" id="ARBA00012682"/>
    </source>
</evidence>
<feature type="domain" description="Manganese/iron superoxide dismutase N-terminal" evidence="6">
    <location>
        <begin position="66"/>
        <end position="152"/>
    </location>
</feature>
<dbReference type="FunFam" id="1.10.287.990:FF:000001">
    <property type="entry name" value="Superoxide dismutase"/>
    <property type="match status" value="1"/>
</dbReference>
<evidence type="ECO:0000256" key="4">
    <source>
        <dbReference type="ARBA" id="ARBA00022723"/>
    </source>
</evidence>
<dbReference type="InterPro" id="IPR019831">
    <property type="entry name" value="Mn/Fe_SOD_N"/>
</dbReference>
<evidence type="ECO:0000259" key="7">
    <source>
        <dbReference type="Pfam" id="PF02777"/>
    </source>
</evidence>
<comment type="similarity">
    <text evidence="1">Belongs to the iron/manganese superoxide dismutase family.</text>
</comment>
<dbReference type="Gene3D" id="1.10.287.990">
    <property type="entry name" value="Fe,Mn superoxide dismutase (SOD) domain"/>
    <property type="match status" value="1"/>
</dbReference>
<evidence type="ECO:0000313" key="8">
    <source>
        <dbReference type="EMBL" id="APB34110.1"/>
    </source>
</evidence>
<dbReference type="FunFam" id="3.55.40.20:FF:000004">
    <property type="entry name" value="Superoxide dismutase [Fe]"/>
    <property type="match status" value="1"/>
</dbReference>
<proteinExistence type="inferred from homology"/>
<dbReference type="PRINTS" id="PR01703">
    <property type="entry name" value="MNSODISMTASE"/>
</dbReference>
<comment type="subunit">
    <text evidence="2">Homodimer.</text>
</comment>
<dbReference type="PANTHER" id="PTHR43595">
    <property type="entry name" value="37S RIBOSOMAL PROTEIN S26, MITOCHONDRIAL"/>
    <property type="match status" value="1"/>
</dbReference>
<dbReference type="InterPro" id="IPR019832">
    <property type="entry name" value="Mn/Fe_SOD_C"/>
</dbReference>
<keyword evidence="9" id="KW-1185">Reference proteome</keyword>
<keyword evidence="5 8" id="KW-0560">Oxidoreductase</keyword>
<dbReference type="EMBL" id="CP017675">
    <property type="protein sequence ID" value="APB34110.1"/>
    <property type="molecule type" value="Genomic_DNA"/>
</dbReference>
<dbReference type="InterPro" id="IPR036324">
    <property type="entry name" value="Mn/Fe_SOD_N_sf"/>
</dbReference>
<keyword evidence="4" id="KW-0479">Metal-binding</keyword>
<evidence type="ECO:0000313" key="9">
    <source>
        <dbReference type="Proteomes" id="UP000180235"/>
    </source>
</evidence>
<dbReference type="OrthoDB" id="9803125at2"/>
<protein>
    <recommendedName>
        <fullName evidence="3">superoxide dismutase</fullName>
        <ecNumber evidence="3">1.15.1.1</ecNumber>
    </recommendedName>
</protein>
<dbReference type="AlphaFoldDB" id="A0A1J0ADU4"/>
<feature type="domain" description="Manganese/iron superoxide dismutase C-terminal" evidence="7">
    <location>
        <begin position="160"/>
        <end position="261"/>
    </location>
</feature>
<dbReference type="Pfam" id="PF02777">
    <property type="entry name" value="Sod_Fe_C"/>
    <property type="match status" value="1"/>
</dbReference>
<sequence length="268" mass="29961">MSRRFRQESSRNLIFQEWLRLQSVGVTLAGKAVVHRRQVLWGGLGLVWMGAKAAWADPPALAVSAFTVPPLPYAYDALEPIIDRRTMTFHHDKHHRAYVNSLNGAIAKYPELAGQSIEQLLQNLAKLPSDIQTAVRNHGGGHYNHSLFWESMRPPQASAPTGALGLALAQNFGDFQTFQEQFAQAGMRVFGSGWVWLVGDKTGQLQVMTTPNQDSPISVGLTPLLGNDVWEHAYYLNYQNRRADYLNAWWPVVNWPVVAQRYAALLGA</sequence>
<evidence type="ECO:0000256" key="5">
    <source>
        <dbReference type="ARBA" id="ARBA00023002"/>
    </source>
</evidence>
<gene>
    <name evidence="8" type="primary">sodB-2</name>
    <name evidence="8" type="ORF">GlitD10_1784</name>
</gene>
<dbReference type="InterPro" id="IPR019833">
    <property type="entry name" value="Mn/Fe_SOD_BS"/>
</dbReference>
<evidence type="ECO:0000259" key="6">
    <source>
        <dbReference type="Pfam" id="PF00081"/>
    </source>
</evidence>
<name>A0A1J0ADU4_9CYAN</name>
<dbReference type="KEGG" id="glt:GlitD10_1784"/>
<dbReference type="STRING" id="1188229.GlitD10_1784"/>
<dbReference type="SUPFAM" id="SSF46609">
    <property type="entry name" value="Fe,Mn superoxide dismutase (SOD), N-terminal domain"/>
    <property type="match status" value="1"/>
</dbReference>
<dbReference type="InterPro" id="IPR036314">
    <property type="entry name" value="SOD_C_sf"/>
</dbReference>
<evidence type="ECO:0000256" key="2">
    <source>
        <dbReference type="ARBA" id="ARBA00011738"/>
    </source>
</evidence>